<dbReference type="SUPFAM" id="SSF143842">
    <property type="entry name" value="YwmB-like"/>
    <property type="match status" value="1"/>
</dbReference>
<name>A0A318XQB4_9FIRM</name>
<dbReference type="Proteomes" id="UP000248132">
    <property type="component" value="Unassembled WGS sequence"/>
</dbReference>
<dbReference type="Gene3D" id="3.30.360.40">
    <property type="entry name" value="YwmB-like"/>
    <property type="match status" value="1"/>
</dbReference>
<dbReference type="AlphaFoldDB" id="A0A318XQB4"/>
<dbReference type="Pfam" id="PF08680">
    <property type="entry name" value="DUF1779"/>
    <property type="match status" value="1"/>
</dbReference>
<comment type="caution">
    <text evidence="1">The sequence shown here is derived from an EMBL/GenBank/DDBJ whole genome shotgun (WGS) entry which is preliminary data.</text>
</comment>
<reference evidence="1 2" key="1">
    <citation type="submission" date="2018-06" db="EMBL/GenBank/DDBJ databases">
        <title>Genomic Encyclopedia of Type Strains, Phase I: the one thousand microbial genomes (KMG-I) project.</title>
        <authorList>
            <person name="Kyrpides N."/>
        </authorList>
    </citation>
    <scope>NUCLEOTIDE SEQUENCE [LARGE SCALE GENOMIC DNA]</scope>
    <source>
        <strain evidence="1 2">DSM 19573</strain>
    </source>
</reference>
<organism evidence="1 2">
    <name type="scientific">Ruminiclostridium sufflavum DSM 19573</name>
    <dbReference type="NCBI Taxonomy" id="1121337"/>
    <lineage>
        <taxon>Bacteria</taxon>
        <taxon>Bacillati</taxon>
        <taxon>Bacillota</taxon>
        <taxon>Clostridia</taxon>
        <taxon>Eubacteriales</taxon>
        <taxon>Oscillospiraceae</taxon>
        <taxon>Ruminiclostridium</taxon>
    </lineage>
</organism>
<accession>A0A318XQB4</accession>
<dbReference type="OrthoDB" id="1708334at2"/>
<sequence length="250" mass="27419">MKKFNFVLIAVILVAGISATTYYIRTQSMESGKDVSIVDVFNASGANMIVNEMYFFVRAANDYKDLDSMSGLCEEVFNTIGITNYSRNSASTDNLIKKEILGATKDGVKVSAVASIVGNKSGSGDKYITIDAIGAEDGLALLLRDKVENVFKKHGMEVVVNSCITGTYEGNVEDTQLEKICKNILNESDAKKVDSTRQENVISVSAFSPMIKDKLNINGESVNLSIAIRYNKQENKTYLWVATPIVNTEY</sequence>
<dbReference type="RefSeq" id="WP_110460807.1">
    <property type="nucleotide sequence ID" value="NZ_QKMR01000003.1"/>
</dbReference>
<evidence type="ECO:0000313" key="2">
    <source>
        <dbReference type="Proteomes" id="UP000248132"/>
    </source>
</evidence>
<dbReference type="InterPro" id="IPR014794">
    <property type="entry name" value="DUF1779"/>
</dbReference>
<dbReference type="EMBL" id="QKMR01000003">
    <property type="protein sequence ID" value="PYG89520.1"/>
    <property type="molecule type" value="Genomic_DNA"/>
</dbReference>
<protein>
    <submittedName>
        <fullName evidence="1">TATA-box binding protein</fullName>
    </submittedName>
</protein>
<dbReference type="InterPro" id="IPR036209">
    <property type="entry name" value="YwmB-like_sf"/>
</dbReference>
<proteinExistence type="predicted"/>
<gene>
    <name evidence="1" type="ORF">LY28_00739</name>
</gene>
<keyword evidence="2" id="KW-1185">Reference proteome</keyword>
<evidence type="ECO:0000313" key="1">
    <source>
        <dbReference type="EMBL" id="PYG89520.1"/>
    </source>
</evidence>